<dbReference type="STRING" id="416016.SAMN05443547_0082"/>
<gene>
    <name evidence="2" type="ORF">SAMN05443547_0082</name>
</gene>
<dbReference type="AlphaFoldDB" id="A0A1M7ZSE1"/>
<sequence>MKKILLVILLGSVLSCKQKISDTDISNLNGYWEIEKVELPDGDKKEYKINETLDFFKIEANKGFRKKVMPQLDGTYLVNDVQEEVVVVLNDGNASLQYKTKYASWNEEIVALTKDKLVVKNQQEMEYHYKRPAKFSLK</sequence>
<evidence type="ECO:0000313" key="3">
    <source>
        <dbReference type="Proteomes" id="UP000184611"/>
    </source>
</evidence>
<dbReference type="PROSITE" id="PS51257">
    <property type="entry name" value="PROKAR_LIPOPROTEIN"/>
    <property type="match status" value="1"/>
</dbReference>
<dbReference type="Proteomes" id="UP000184611">
    <property type="component" value="Unassembled WGS sequence"/>
</dbReference>
<dbReference type="Pfam" id="PF13648">
    <property type="entry name" value="Lipocalin_4"/>
    <property type="match status" value="1"/>
</dbReference>
<evidence type="ECO:0000259" key="1">
    <source>
        <dbReference type="Pfam" id="PF13648"/>
    </source>
</evidence>
<name>A0A1M7ZSE1_9FLAO</name>
<organism evidence="2 3">
    <name type="scientific">Flavobacterium cucumis</name>
    <dbReference type="NCBI Taxonomy" id="416016"/>
    <lineage>
        <taxon>Bacteria</taxon>
        <taxon>Pseudomonadati</taxon>
        <taxon>Bacteroidota</taxon>
        <taxon>Flavobacteriia</taxon>
        <taxon>Flavobacteriales</taxon>
        <taxon>Flavobacteriaceae</taxon>
        <taxon>Flavobacterium</taxon>
    </lineage>
</organism>
<accession>A0A1M7ZSE1</accession>
<dbReference type="RefSeq" id="WP_073580371.1">
    <property type="nucleotide sequence ID" value="NZ_CBCSEA010000003.1"/>
</dbReference>
<protein>
    <submittedName>
        <fullName evidence="2">Lipocalin-like domain-containing protein</fullName>
    </submittedName>
</protein>
<proteinExistence type="predicted"/>
<keyword evidence="3" id="KW-1185">Reference proteome</keyword>
<feature type="domain" description="Lipocalin-like" evidence="1">
    <location>
        <begin position="28"/>
        <end position="119"/>
    </location>
</feature>
<reference evidence="3" key="1">
    <citation type="submission" date="2016-12" db="EMBL/GenBank/DDBJ databases">
        <authorList>
            <person name="Varghese N."/>
            <person name="Submissions S."/>
        </authorList>
    </citation>
    <scope>NUCLEOTIDE SEQUENCE [LARGE SCALE GENOMIC DNA]</scope>
    <source>
        <strain evidence="3">DSM 18830</strain>
    </source>
</reference>
<evidence type="ECO:0000313" key="2">
    <source>
        <dbReference type="EMBL" id="SHO71772.1"/>
    </source>
</evidence>
<dbReference type="EMBL" id="FRYK01000001">
    <property type="protein sequence ID" value="SHO71772.1"/>
    <property type="molecule type" value="Genomic_DNA"/>
</dbReference>
<dbReference type="InterPro" id="IPR024311">
    <property type="entry name" value="Lipocalin-like"/>
</dbReference>
<dbReference type="OrthoDB" id="1143855at2"/>